<dbReference type="InterPro" id="IPR036291">
    <property type="entry name" value="NAD(P)-bd_dom_sf"/>
</dbReference>
<dbReference type="PANTHER" id="PTHR43355">
    <property type="entry name" value="FLAVIN REDUCTASE (NADPH)"/>
    <property type="match status" value="1"/>
</dbReference>
<keyword evidence="3" id="KW-1185">Reference proteome</keyword>
<reference evidence="2 3" key="1">
    <citation type="submission" date="2016-10" db="EMBL/GenBank/DDBJ databases">
        <authorList>
            <person name="de Groot N.N."/>
        </authorList>
    </citation>
    <scope>NUCLEOTIDE SEQUENCE [LARGE SCALE GENOMIC DNA]</scope>
    <source>
        <strain evidence="2 3">DSM 21632</strain>
    </source>
</reference>
<dbReference type="SUPFAM" id="SSF51735">
    <property type="entry name" value="NAD(P)-binding Rossmann-fold domains"/>
    <property type="match status" value="1"/>
</dbReference>
<evidence type="ECO:0000259" key="1">
    <source>
        <dbReference type="Pfam" id="PF13460"/>
    </source>
</evidence>
<sequence>MKIGVVGATGKAGQLIVREALNRGHDVTAIVRDAAKVRESIPVIERDIFHIRTDDIAGFDAVVNSFGAPLGEEQPHVDAGHTLIDALQGTDTRLFVVGGAGSLYVDEEKTTRLIDTPAFPDAIKPTANGQGRNLEALQNTSSIRWTFLSPAAEFDPEGQRSGRYKKGKDHLITNNEGKSYISYADYAIAVVDEIENEEHINERFTVVSESN</sequence>
<dbReference type="InterPro" id="IPR016040">
    <property type="entry name" value="NAD(P)-bd_dom"/>
</dbReference>
<dbReference type="EMBL" id="FNDK01000013">
    <property type="protein sequence ID" value="SDH85883.1"/>
    <property type="molecule type" value="Genomic_DNA"/>
</dbReference>
<dbReference type="Pfam" id="PF13460">
    <property type="entry name" value="NAD_binding_10"/>
    <property type="match status" value="1"/>
</dbReference>
<dbReference type="InterPro" id="IPR051606">
    <property type="entry name" value="Polyketide_Oxido-like"/>
</dbReference>
<dbReference type="AlphaFoldDB" id="A0A1G8FUR8"/>
<gene>
    <name evidence="2" type="ORF">SAMN05192534_11329</name>
</gene>
<name>A0A1G8FUR8_9BACI</name>
<dbReference type="Proteomes" id="UP000199163">
    <property type="component" value="Unassembled WGS sequence"/>
</dbReference>
<proteinExistence type="predicted"/>
<evidence type="ECO:0000313" key="2">
    <source>
        <dbReference type="EMBL" id="SDH85883.1"/>
    </source>
</evidence>
<accession>A0A1G8FUR8</accession>
<dbReference type="OrthoDB" id="9785372at2"/>
<dbReference type="STRING" id="568899.SAMN05192534_11329"/>
<feature type="domain" description="NAD(P)-binding" evidence="1">
    <location>
        <begin position="7"/>
        <end position="196"/>
    </location>
</feature>
<evidence type="ECO:0000313" key="3">
    <source>
        <dbReference type="Proteomes" id="UP000199163"/>
    </source>
</evidence>
<dbReference type="PANTHER" id="PTHR43355:SF2">
    <property type="entry name" value="FLAVIN REDUCTASE (NADPH)"/>
    <property type="match status" value="1"/>
</dbReference>
<protein>
    <recommendedName>
        <fullName evidence="1">NAD(P)-binding domain-containing protein</fullName>
    </recommendedName>
</protein>
<dbReference type="GO" id="GO:0016646">
    <property type="term" value="F:oxidoreductase activity, acting on the CH-NH group of donors, NAD or NADP as acceptor"/>
    <property type="evidence" value="ECO:0007669"/>
    <property type="project" value="TreeGrafter"/>
</dbReference>
<dbReference type="Gene3D" id="3.40.50.720">
    <property type="entry name" value="NAD(P)-binding Rossmann-like Domain"/>
    <property type="match status" value="1"/>
</dbReference>
<organism evidence="2 3">
    <name type="scientific">Alteribacillus persepolensis</name>
    <dbReference type="NCBI Taxonomy" id="568899"/>
    <lineage>
        <taxon>Bacteria</taxon>
        <taxon>Bacillati</taxon>
        <taxon>Bacillota</taxon>
        <taxon>Bacilli</taxon>
        <taxon>Bacillales</taxon>
        <taxon>Bacillaceae</taxon>
        <taxon>Alteribacillus</taxon>
    </lineage>
</organism>
<dbReference type="RefSeq" id="WP_091273916.1">
    <property type="nucleotide sequence ID" value="NZ_FNDK01000013.1"/>
</dbReference>